<gene>
    <name evidence="11" type="ORF">GMOD_00004422</name>
</gene>
<evidence type="ECO:0000256" key="5">
    <source>
        <dbReference type="ARBA" id="ARBA00022968"/>
    </source>
</evidence>
<comment type="subcellular location">
    <subcellularLocation>
        <location evidence="1">Endoplasmic reticulum membrane</location>
        <topology evidence="1">Single-pass type II membrane protein</topology>
    </subcellularLocation>
</comment>
<dbReference type="Pfam" id="PF04573">
    <property type="entry name" value="SPC22"/>
    <property type="match status" value="2"/>
</dbReference>
<dbReference type="AlphaFoldDB" id="A0A3M7M126"/>
<dbReference type="PIRSF" id="PIRSF016089">
    <property type="entry name" value="SPC22"/>
    <property type="match status" value="1"/>
</dbReference>
<keyword evidence="5" id="KW-0735">Signal-anchor</keyword>
<evidence type="ECO:0000313" key="12">
    <source>
        <dbReference type="Proteomes" id="UP000265663"/>
    </source>
</evidence>
<dbReference type="OrthoDB" id="10261524at2759"/>
<dbReference type="PANTHER" id="PTHR12804">
    <property type="entry name" value="MICROSOMAL SIGNAL PEPTIDASE 23 KD SUBUNIT SPC22/23"/>
    <property type="match status" value="1"/>
</dbReference>
<keyword evidence="7 9" id="KW-0472">Membrane</keyword>
<evidence type="ECO:0000256" key="1">
    <source>
        <dbReference type="ARBA" id="ARBA00004648"/>
    </source>
</evidence>
<dbReference type="GO" id="GO:0045047">
    <property type="term" value="P:protein targeting to ER"/>
    <property type="evidence" value="ECO:0007669"/>
    <property type="project" value="TreeGrafter"/>
</dbReference>
<comment type="function">
    <text evidence="8">Essential component of the signal peptidase complex (SPC) which catalyzes the cleavage of N-terminal signal sequences from nascent proteins as they are translocated into the lumen of the endoplasmic reticulum. Essential for the SPC catalytic activity, possibly by stabilizing and positioning the active center of the complex close to the lumenal surface. Essential for viability.</text>
</comment>
<keyword evidence="4 9" id="KW-0256">Endoplasmic reticulum</keyword>
<keyword evidence="3 10" id="KW-0812">Transmembrane</keyword>
<evidence type="ECO:0000256" key="9">
    <source>
        <dbReference type="PIRNR" id="PIRNR016089"/>
    </source>
</evidence>
<dbReference type="GO" id="GO:0005787">
    <property type="term" value="C:signal peptidase complex"/>
    <property type="evidence" value="ECO:0007669"/>
    <property type="project" value="UniProtKB-UniRule"/>
</dbReference>
<dbReference type="Proteomes" id="UP000265663">
    <property type="component" value="Unassembled WGS sequence"/>
</dbReference>
<evidence type="ECO:0000256" key="3">
    <source>
        <dbReference type="ARBA" id="ARBA00022692"/>
    </source>
</evidence>
<organism evidence="11 12">
    <name type="scientific">Pyrenophora seminiperda CCB06</name>
    <dbReference type="NCBI Taxonomy" id="1302712"/>
    <lineage>
        <taxon>Eukaryota</taxon>
        <taxon>Fungi</taxon>
        <taxon>Dikarya</taxon>
        <taxon>Ascomycota</taxon>
        <taxon>Pezizomycotina</taxon>
        <taxon>Dothideomycetes</taxon>
        <taxon>Pleosporomycetidae</taxon>
        <taxon>Pleosporales</taxon>
        <taxon>Pleosporineae</taxon>
        <taxon>Pleosporaceae</taxon>
        <taxon>Pyrenophora</taxon>
    </lineage>
</organism>
<reference evidence="11 12" key="1">
    <citation type="journal article" date="2014" name="PLoS ONE">
        <title>De novo Genome Assembly of the Fungal Plant Pathogen Pyrenophora semeniperda.</title>
        <authorList>
            <person name="Soliai M.M."/>
            <person name="Meyer S.E."/>
            <person name="Udall J.A."/>
            <person name="Elzinga D.E."/>
            <person name="Hermansen R.A."/>
            <person name="Bodily P.M."/>
            <person name="Hart A.A."/>
            <person name="Coleman C.E."/>
        </authorList>
    </citation>
    <scope>NUCLEOTIDE SEQUENCE [LARGE SCALE GENOMIC DNA]</scope>
    <source>
        <strain evidence="11 12">CCB06</strain>
        <tissue evidence="11">Mycelium</tissue>
    </source>
</reference>
<evidence type="ECO:0000256" key="8">
    <source>
        <dbReference type="ARBA" id="ARBA00045670"/>
    </source>
</evidence>
<protein>
    <recommendedName>
        <fullName evidence="9">Signal peptidase subunit 3</fullName>
    </recommendedName>
</protein>
<evidence type="ECO:0000256" key="10">
    <source>
        <dbReference type="SAM" id="Phobius"/>
    </source>
</evidence>
<evidence type="ECO:0000256" key="7">
    <source>
        <dbReference type="ARBA" id="ARBA00023136"/>
    </source>
</evidence>
<dbReference type="EMBL" id="KE747814">
    <property type="protein sequence ID" value="RMZ68213.1"/>
    <property type="molecule type" value="Genomic_DNA"/>
</dbReference>
<sequence length="257" mass="28685">MHSTLVRLQNVFGFFTTVAFTVATVIALSSFITPQNPSASISLRNVQVVKGRPHYYSPKREEYAHIKFDLDADLSTLFNWNTKQIFLYIKAVYPSTRASEPPSEAIIWDAILASTSAPWNQNHFIHPDPKSKLPKQSAKKRAAAKQKAVSPYPIGELHLQNQKPKYQITDITGKLGNRTDVTLQLGWNVQPWVGALTWTNWEKVGVWRGLEGGRSKGFAFPEVGAKAAKPKDLETEKGAEGYRLEVGGEQPLRKAVV</sequence>
<comment type="similarity">
    <text evidence="2 9">Belongs to the SPCS3 family.</text>
</comment>
<keyword evidence="6 10" id="KW-1133">Transmembrane helix</keyword>
<feature type="transmembrane region" description="Helical" evidence="10">
    <location>
        <begin position="12"/>
        <end position="32"/>
    </location>
</feature>
<evidence type="ECO:0000256" key="6">
    <source>
        <dbReference type="ARBA" id="ARBA00022989"/>
    </source>
</evidence>
<dbReference type="GO" id="GO:0006465">
    <property type="term" value="P:signal peptide processing"/>
    <property type="evidence" value="ECO:0007669"/>
    <property type="project" value="UniProtKB-UniRule"/>
</dbReference>
<keyword evidence="12" id="KW-1185">Reference proteome</keyword>
<evidence type="ECO:0000256" key="4">
    <source>
        <dbReference type="ARBA" id="ARBA00022824"/>
    </source>
</evidence>
<accession>A0A3M7M126</accession>
<name>A0A3M7M126_9PLEO</name>
<proteinExistence type="inferred from homology"/>
<dbReference type="PANTHER" id="PTHR12804:SF0">
    <property type="entry name" value="SIGNAL PEPTIDASE COMPLEX SUBUNIT 3"/>
    <property type="match status" value="1"/>
</dbReference>
<evidence type="ECO:0000313" key="11">
    <source>
        <dbReference type="EMBL" id="RMZ68213.1"/>
    </source>
</evidence>
<evidence type="ECO:0000256" key="2">
    <source>
        <dbReference type="ARBA" id="ARBA00009289"/>
    </source>
</evidence>
<dbReference type="InterPro" id="IPR007653">
    <property type="entry name" value="SPC3"/>
</dbReference>